<dbReference type="AlphaFoldDB" id="A0A081ARS5"/>
<protein>
    <submittedName>
        <fullName evidence="1">Uncharacterized protein</fullName>
    </submittedName>
</protein>
<gene>
    <name evidence="1" type="ORF">F444_04138</name>
</gene>
<organism evidence="1 2">
    <name type="scientific">Phytophthora nicotianae P1976</name>
    <dbReference type="NCBI Taxonomy" id="1317066"/>
    <lineage>
        <taxon>Eukaryota</taxon>
        <taxon>Sar</taxon>
        <taxon>Stramenopiles</taxon>
        <taxon>Oomycota</taxon>
        <taxon>Peronosporomycetes</taxon>
        <taxon>Peronosporales</taxon>
        <taxon>Peronosporaceae</taxon>
        <taxon>Phytophthora</taxon>
    </lineage>
</organism>
<proteinExistence type="predicted"/>
<sequence length="148" mass="14846">MRLSSNHTYVSTVALGASVDFGLVSDLIAATAYLCLLVTIPPSAPGAPDHVDLGDYTIDDLLDLLTGDSKSLLELGPTAQPPSVSSYPTAAVLVATRLSAGPSMFIPVVACGLTSTSSPSIARVTFATLPTPAVLNPAAAAPPATAPS</sequence>
<accession>A0A081ARS5</accession>
<reference evidence="1 2" key="1">
    <citation type="submission" date="2013-11" db="EMBL/GenBank/DDBJ databases">
        <title>The Genome Sequence of Phytophthora parasitica P1976.</title>
        <authorList>
            <consortium name="The Broad Institute Genomics Platform"/>
            <person name="Russ C."/>
            <person name="Tyler B."/>
            <person name="Panabieres F."/>
            <person name="Shan W."/>
            <person name="Tripathy S."/>
            <person name="Grunwald N."/>
            <person name="Machado M."/>
            <person name="Johnson C.S."/>
            <person name="Walker B."/>
            <person name="Young S."/>
            <person name="Zeng Q."/>
            <person name="Gargeya S."/>
            <person name="Fitzgerald M."/>
            <person name="Haas B."/>
            <person name="Abouelleil A."/>
            <person name="Allen A.W."/>
            <person name="Alvarado L."/>
            <person name="Arachchi H.M."/>
            <person name="Berlin A.M."/>
            <person name="Chapman S.B."/>
            <person name="Gainer-Dewar J."/>
            <person name="Goldberg J."/>
            <person name="Griggs A."/>
            <person name="Gujja S."/>
            <person name="Hansen M."/>
            <person name="Howarth C."/>
            <person name="Imamovic A."/>
            <person name="Ireland A."/>
            <person name="Larimer J."/>
            <person name="McCowan C."/>
            <person name="Murphy C."/>
            <person name="Pearson M."/>
            <person name="Poon T.W."/>
            <person name="Priest M."/>
            <person name="Roberts A."/>
            <person name="Saif S."/>
            <person name="Shea T."/>
            <person name="Sisk P."/>
            <person name="Sykes S."/>
            <person name="Wortman J."/>
            <person name="Nusbaum C."/>
            <person name="Birren B."/>
        </authorList>
    </citation>
    <scope>NUCLEOTIDE SEQUENCE [LARGE SCALE GENOMIC DNA]</scope>
    <source>
        <strain evidence="1 2">P1976</strain>
    </source>
</reference>
<dbReference type="EMBL" id="ANJA01000842">
    <property type="protein sequence ID" value="ETO81586.1"/>
    <property type="molecule type" value="Genomic_DNA"/>
</dbReference>
<evidence type="ECO:0000313" key="2">
    <source>
        <dbReference type="Proteomes" id="UP000028582"/>
    </source>
</evidence>
<name>A0A081ARS5_PHYNI</name>
<comment type="caution">
    <text evidence="1">The sequence shown here is derived from an EMBL/GenBank/DDBJ whole genome shotgun (WGS) entry which is preliminary data.</text>
</comment>
<dbReference type="Proteomes" id="UP000028582">
    <property type="component" value="Unassembled WGS sequence"/>
</dbReference>
<evidence type="ECO:0000313" key="1">
    <source>
        <dbReference type="EMBL" id="ETO81586.1"/>
    </source>
</evidence>